<accession>A0A9E7N4V8</accession>
<reference evidence="2" key="1">
    <citation type="submission" date="2022-04" db="EMBL/GenBank/DDBJ databases">
        <authorList>
            <person name="Friedrich I."/>
            <person name="Schneider D."/>
            <person name="Poehlein A."/>
            <person name="Hertel R."/>
            <person name="Daniel R."/>
        </authorList>
    </citation>
    <scope>NUCLEOTIDE SEQUENCE</scope>
</reference>
<feature type="region of interest" description="Disordered" evidence="1">
    <location>
        <begin position="160"/>
        <end position="208"/>
    </location>
</feature>
<organism evidence="2 3">
    <name type="scientific">Brevundimonas phage vB_BpoS-Marchewka</name>
    <dbReference type="NCBI Taxonomy" id="2948604"/>
    <lineage>
        <taxon>Viruses</taxon>
        <taxon>Duplodnaviria</taxon>
        <taxon>Heunggongvirae</taxon>
        <taxon>Uroviricota</taxon>
        <taxon>Caudoviricetes</taxon>
        <taxon>Jeanschmidtviridae</taxon>
        <taxon>Marchewkavirus</taxon>
        <taxon>Marchewkavirus marchewka</taxon>
    </lineage>
</organism>
<gene>
    <name evidence="2" type="ORF">MARCHEWKA_00440</name>
</gene>
<evidence type="ECO:0000313" key="3">
    <source>
        <dbReference type="Proteomes" id="UP001056634"/>
    </source>
</evidence>
<dbReference type="Proteomes" id="UP001056634">
    <property type="component" value="Segment"/>
</dbReference>
<keyword evidence="3" id="KW-1185">Reference proteome</keyword>
<evidence type="ECO:0000313" key="2">
    <source>
        <dbReference type="EMBL" id="UTC28557.1"/>
    </source>
</evidence>
<feature type="compositionally biased region" description="Acidic residues" evidence="1">
    <location>
        <begin position="173"/>
        <end position="183"/>
    </location>
</feature>
<proteinExistence type="predicted"/>
<feature type="compositionally biased region" description="Basic and acidic residues" evidence="1">
    <location>
        <begin position="89"/>
        <end position="99"/>
    </location>
</feature>
<dbReference type="EMBL" id="ON529851">
    <property type="protein sequence ID" value="UTC28557.1"/>
    <property type="molecule type" value="Genomic_DNA"/>
</dbReference>
<protein>
    <submittedName>
        <fullName evidence="2">Uncharacterized protein</fullName>
    </submittedName>
</protein>
<name>A0A9E7N4V8_9CAUD</name>
<sequence>MPESLVSRGSTAPFFASTRYAGFTPHMADNTVIIYDPNGNPEKHTRPNARDLVVGAGYTWSRFVPANPAAYAPFATVTPPEGPAPSQRVLDRATGKDENGQSPAASQAAQALQQQQAAMAAAIAQQQALEAAAAQAALVAQAEMQAKAAAAAAAAAHLPEPAVKDFSAAPAEDASDLDDEDAIDVPAVEDAADTTTVTKTPRRGRKAK</sequence>
<feature type="region of interest" description="Disordered" evidence="1">
    <location>
        <begin position="75"/>
        <end position="109"/>
    </location>
</feature>
<evidence type="ECO:0000256" key="1">
    <source>
        <dbReference type="SAM" id="MobiDB-lite"/>
    </source>
</evidence>
<feature type="compositionally biased region" description="Low complexity" evidence="1">
    <location>
        <begin position="184"/>
        <end position="199"/>
    </location>
</feature>